<feature type="transmembrane region" description="Helical" evidence="3">
    <location>
        <begin position="61"/>
        <end position="80"/>
    </location>
</feature>
<accession>A0ABS4E5R0</accession>
<evidence type="ECO:0000256" key="1">
    <source>
        <dbReference type="ARBA" id="ARBA00012528"/>
    </source>
</evidence>
<dbReference type="EC" id="2.7.7.65" evidence="1"/>
<dbReference type="InterPro" id="IPR029787">
    <property type="entry name" value="Nucleotide_cyclase"/>
</dbReference>
<evidence type="ECO:0000313" key="5">
    <source>
        <dbReference type="EMBL" id="MBP1853267.1"/>
    </source>
</evidence>
<dbReference type="PROSITE" id="PS50887">
    <property type="entry name" value="GGDEF"/>
    <property type="match status" value="1"/>
</dbReference>
<dbReference type="InterPro" id="IPR043128">
    <property type="entry name" value="Rev_trsase/Diguanyl_cyclase"/>
</dbReference>
<dbReference type="RefSeq" id="WP_209948922.1">
    <property type="nucleotide sequence ID" value="NZ_JAGGJU010000016.1"/>
</dbReference>
<dbReference type="PANTHER" id="PTHR45138:SF9">
    <property type="entry name" value="DIGUANYLATE CYCLASE DGCM-RELATED"/>
    <property type="match status" value="1"/>
</dbReference>
<dbReference type="InterPro" id="IPR050469">
    <property type="entry name" value="Diguanylate_Cyclase"/>
</dbReference>
<dbReference type="EMBL" id="JAGGJU010000016">
    <property type="protein sequence ID" value="MBP1853267.1"/>
    <property type="molecule type" value="Genomic_DNA"/>
</dbReference>
<comment type="caution">
    <text evidence="5">The sequence shown here is derived from an EMBL/GenBank/DDBJ whole genome shotgun (WGS) entry which is preliminary data.</text>
</comment>
<dbReference type="Proteomes" id="UP000759443">
    <property type="component" value="Unassembled WGS sequence"/>
</dbReference>
<keyword evidence="3" id="KW-0472">Membrane</keyword>
<feature type="transmembrane region" description="Helical" evidence="3">
    <location>
        <begin position="32"/>
        <end position="55"/>
    </location>
</feature>
<protein>
    <recommendedName>
        <fullName evidence="1">diguanylate cyclase</fullName>
        <ecNumber evidence="1">2.7.7.65</ecNumber>
    </recommendedName>
</protein>
<evidence type="ECO:0000313" key="6">
    <source>
        <dbReference type="Proteomes" id="UP000759443"/>
    </source>
</evidence>
<feature type="transmembrane region" description="Helical" evidence="3">
    <location>
        <begin position="166"/>
        <end position="186"/>
    </location>
</feature>
<dbReference type="CDD" id="cd01949">
    <property type="entry name" value="GGDEF"/>
    <property type="match status" value="1"/>
</dbReference>
<feature type="transmembrane region" description="Helical" evidence="3">
    <location>
        <begin position="141"/>
        <end position="160"/>
    </location>
</feature>
<reference evidence="5 6" key="1">
    <citation type="submission" date="2021-03" db="EMBL/GenBank/DDBJ databases">
        <title>Genomic Encyclopedia of Type Strains, Phase IV (KMG-IV): sequencing the most valuable type-strain genomes for metagenomic binning, comparative biology and taxonomic classification.</title>
        <authorList>
            <person name="Goeker M."/>
        </authorList>
    </citation>
    <scope>NUCLEOTIDE SEQUENCE [LARGE SCALE GENOMIC DNA]</scope>
    <source>
        <strain evidence="5 6">DSM 21600</strain>
    </source>
</reference>
<feature type="domain" description="GGDEF" evidence="4">
    <location>
        <begin position="252"/>
        <end position="390"/>
    </location>
</feature>
<sequence length="397" mass="43099">MKNRLGLTTRPTLTPAQTAAYLRHSAPLRNRLLILNVVLIGLFYMSYAVVDALLLGDVTTLSLALRFGVILPLAIALMIYLQLDRPIGRKELAATSVAVCGNIAWCAILVSSHSPGVHLYFYAAAIFQMVVTIGSRPDFRMALAASAVTLLVNYTAIWFINGVTAGYGLTHLAIYGPTVVLTLIACHQLDAERLTTFLQMHEIEILKIKLSQRADELHTLSITDPLTRLSNRRGTDGMLDALRRSPLTADLAEGGLAMIDIDHFKAFNDHHGHAAGDRCLARVAESLNREIAGEPIHLARHGGEEFVAILPSCNLPMMEQVAARLCQAIRDLQIEHAGIASASGHVTVSIGYACGSLETQKAFDQLKEAADRALYEVKANGRNGWRHGKVRSAALAA</sequence>
<name>A0ABS4E5R0_9HYPH</name>
<dbReference type="SUPFAM" id="SSF55073">
    <property type="entry name" value="Nucleotide cyclase"/>
    <property type="match status" value="1"/>
</dbReference>
<dbReference type="SMART" id="SM00267">
    <property type="entry name" value="GGDEF"/>
    <property type="match status" value="1"/>
</dbReference>
<evidence type="ECO:0000259" key="4">
    <source>
        <dbReference type="PROSITE" id="PS50887"/>
    </source>
</evidence>
<dbReference type="InterPro" id="IPR000160">
    <property type="entry name" value="GGDEF_dom"/>
</dbReference>
<evidence type="ECO:0000256" key="2">
    <source>
        <dbReference type="ARBA" id="ARBA00034247"/>
    </source>
</evidence>
<organism evidence="5 6">
    <name type="scientific">Rhizobium halophytocola</name>
    <dbReference type="NCBI Taxonomy" id="735519"/>
    <lineage>
        <taxon>Bacteria</taxon>
        <taxon>Pseudomonadati</taxon>
        <taxon>Pseudomonadota</taxon>
        <taxon>Alphaproteobacteria</taxon>
        <taxon>Hyphomicrobiales</taxon>
        <taxon>Rhizobiaceae</taxon>
        <taxon>Rhizobium/Agrobacterium group</taxon>
        <taxon>Rhizobium</taxon>
    </lineage>
</organism>
<dbReference type="Gene3D" id="3.30.70.270">
    <property type="match status" value="1"/>
</dbReference>
<dbReference type="Pfam" id="PF00990">
    <property type="entry name" value="GGDEF"/>
    <property type="match status" value="1"/>
</dbReference>
<proteinExistence type="predicted"/>
<keyword evidence="3" id="KW-0812">Transmembrane</keyword>
<keyword evidence="6" id="KW-1185">Reference proteome</keyword>
<dbReference type="NCBIfam" id="TIGR00254">
    <property type="entry name" value="GGDEF"/>
    <property type="match status" value="1"/>
</dbReference>
<dbReference type="PANTHER" id="PTHR45138">
    <property type="entry name" value="REGULATORY COMPONENTS OF SENSORY TRANSDUCTION SYSTEM"/>
    <property type="match status" value="1"/>
</dbReference>
<gene>
    <name evidence="5" type="ORF">J2Z17_004728</name>
</gene>
<keyword evidence="3" id="KW-1133">Transmembrane helix</keyword>
<evidence type="ECO:0000256" key="3">
    <source>
        <dbReference type="SAM" id="Phobius"/>
    </source>
</evidence>
<comment type="catalytic activity">
    <reaction evidence="2">
        <text>2 GTP = 3',3'-c-di-GMP + 2 diphosphate</text>
        <dbReference type="Rhea" id="RHEA:24898"/>
        <dbReference type="ChEBI" id="CHEBI:33019"/>
        <dbReference type="ChEBI" id="CHEBI:37565"/>
        <dbReference type="ChEBI" id="CHEBI:58805"/>
        <dbReference type="EC" id="2.7.7.65"/>
    </reaction>
</comment>